<dbReference type="Proteomes" id="UP000230750">
    <property type="component" value="Unassembled WGS sequence"/>
</dbReference>
<dbReference type="InterPro" id="IPR021109">
    <property type="entry name" value="Peptidase_aspartic_dom_sf"/>
</dbReference>
<keyword evidence="2" id="KW-1185">Reference proteome</keyword>
<dbReference type="AlphaFoldDB" id="A0A2G8KL94"/>
<evidence type="ECO:0000313" key="1">
    <source>
        <dbReference type="EMBL" id="PIK48779.1"/>
    </source>
</evidence>
<protein>
    <recommendedName>
        <fullName evidence="3">CCHC-type domain-containing protein</fullName>
    </recommendedName>
</protein>
<dbReference type="OrthoDB" id="10057552at2759"/>
<evidence type="ECO:0008006" key="3">
    <source>
        <dbReference type="Google" id="ProtNLM"/>
    </source>
</evidence>
<dbReference type="EMBL" id="MRZV01000502">
    <property type="protein sequence ID" value="PIK48779.1"/>
    <property type="molecule type" value="Genomic_DNA"/>
</dbReference>
<comment type="caution">
    <text evidence="1">The sequence shown here is derived from an EMBL/GenBank/DDBJ whole genome shotgun (WGS) entry which is preliminary data.</text>
</comment>
<sequence>MEYTKCLYCGNNHMLEVCRELGSKTHEEKLIFLRTKGLCFRCLDGNHISKDCKQDRLICKVCRKLHPTVLHYGKQPERKPTSQLGDCLNQAPRETTTTVKTSCVNTQPGTSICMGAGVNKTSMPVVPVRVKSKSTNKDVETYAFLDTGSSDTFISENLAKQLCVSGPKTKILLSTLPNDGLVDSRFVVNLEVCDLQGLNSLPLPTVYIQKRIPVNKEDIVTQDDLRKWPYLRRVSIPDSKATEVGLLIGQNAHKALEPWEVVNSQGDGPYAVRTCLGWTVNGPIKSGMKVHVNYVSLRTIDEMLTSQFNYDFSERISEEIPEKSRDDHQFLQQLDKSAKLVNGHYETALPLKQEDSCMPNNKDLAVQWATNMKRRFQKDPKYYEDYKGFMQGLLDKGYAVPITDEETHRDDGKVWYVPHHGVYHPQKKKIRVVFNCAAKFKGVSLNDKLLQGPDLTNSLVGVLLRFRMEPIALMADIEAMFYQVRVQRNIVTSYALFGGQMEILTNPYENTK</sequence>
<name>A0A2G8KL94_STIJA</name>
<reference evidence="1 2" key="1">
    <citation type="journal article" date="2017" name="PLoS Biol.">
        <title>The sea cucumber genome provides insights into morphological evolution and visceral regeneration.</title>
        <authorList>
            <person name="Zhang X."/>
            <person name="Sun L."/>
            <person name="Yuan J."/>
            <person name="Sun Y."/>
            <person name="Gao Y."/>
            <person name="Zhang L."/>
            <person name="Li S."/>
            <person name="Dai H."/>
            <person name="Hamel J.F."/>
            <person name="Liu C."/>
            <person name="Yu Y."/>
            <person name="Liu S."/>
            <person name="Lin W."/>
            <person name="Guo K."/>
            <person name="Jin S."/>
            <person name="Xu P."/>
            <person name="Storey K.B."/>
            <person name="Huan P."/>
            <person name="Zhang T."/>
            <person name="Zhou Y."/>
            <person name="Zhang J."/>
            <person name="Lin C."/>
            <person name="Li X."/>
            <person name="Xing L."/>
            <person name="Huo D."/>
            <person name="Sun M."/>
            <person name="Wang L."/>
            <person name="Mercier A."/>
            <person name="Li F."/>
            <person name="Yang H."/>
            <person name="Xiang J."/>
        </authorList>
    </citation>
    <scope>NUCLEOTIDE SEQUENCE [LARGE SCALE GENOMIC DNA]</scope>
    <source>
        <strain evidence="1">Shaxun</strain>
        <tissue evidence="1">Muscle</tissue>
    </source>
</reference>
<dbReference type="PANTHER" id="PTHR47331:SF1">
    <property type="entry name" value="GAG-LIKE PROTEIN"/>
    <property type="match status" value="1"/>
</dbReference>
<evidence type="ECO:0000313" key="2">
    <source>
        <dbReference type="Proteomes" id="UP000230750"/>
    </source>
</evidence>
<accession>A0A2G8KL94</accession>
<gene>
    <name evidence="1" type="ORF">BSL78_14345</name>
</gene>
<dbReference type="STRING" id="307972.A0A2G8KL94"/>
<dbReference type="PANTHER" id="PTHR47331">
    <property type="entry name" value="PHD-TYPE DOMAIN-CONTAINING PROTEIN"/>
    <property type="match status" value="1"/>
</dbReference>
<dbReference type="Gene3D" id="2.40.70.10">
    <property type="entry name" value="Acid Proteases"/>
    <property type="match status" value="1"/>
</dbReference>
<organism evidence="1 2">
    <name type="scientific">Stichopus japonicus</name>
    <name type="common">Sea cucumber</name>
    <dbReference type="NCBI Taxonomy" id="307972"/>
    <lineage>
        <taxon>Eukaryota</taxon>
        <taxon>Metazoa</taxon>
        <taxon>Echinodermata</taxon>
        <taxon>Eleutherozoa</taxon>
        <taxon>Echinozoa</taxon>
        <taxon>Holothuroidea</taxon>
        <taxon>Aspidochirotacea</taxon>
        <taxon>Aspidochirotida</taxon>
        <taxon>Stichopodidae</taxon>
        <taxon>Apostichopus</taxon>
    </lineage>
</organism>
<proteinExistence type="predicted"/>